<dbReference type="Proteomes" id="UP001257909">
    <property type="component" value="Unassembled WGS sequence"/>
</dbReference>
<evidence type="ECO:0000313" key="7">
    <source>
        <dbReference type="Proteomes" id="UP001257909"/>
    </source>
</evidence>
<dbReference type="PROSITE" id="PS50977">
    <property type="entry name" value="HTH_TETR_2"/>
    <property type="match status" value="1"/>
</dbReference>
<sequence>MPKEKPALSVQRIVESAMTIADQAGLDALSMRKIAKSLSVEAMSLYNYLQNKELLLDAMVEAVVAKIDLPDPALPWKMEMKKRCSSAYQVLKTHPWAAHLLMARLNVGPAMLRYVDASHGCLLMAGFSHKDADLARNLLDSYIYGFTLQELTFPIEPDDYASTAAEFQPRLDSSVYPYLTALAAEVASGRYDGKLQLEFGLELLLEALESKQKSKLKS</sequence>
<dbReference type="EMBL" id="JAVDWR010000001">
    <property type="protein sequence ID" value="MDR7119678.1"/>
    <property type="molecule type" value="Genomic_DNA"/>
</dbReference>
<name>A0ABU1VWB9_9GAMM</name>
<keyword evidence="1" id="KW-0805">Transcription regulation</keyword>
<evidence type="ECO:0000256" key="1">
    <source>
        <dbReference type="ARBA" id="ARBA00023015"/>
    </source>
</evidence>
<dbReference type="InterPro" id="IPR009057">
    <property type="entry name" value="Homeodomain-like_sf"/>
</dbReference>
<evidence type="ECO:0000259" key="5">
    <source>
        <dbReference type="PROSITE" id="PS50977"/>
    </source>
</evidence>
<reference evidence="6 7" key="1">
    <citation type="submission" date="2023-07" db="EMBL/GenBank/DDBJ databases">
        <title>Sorghum-associated microbial communities from plants grown in Nebraska, USA.</title>
        <authorList>
            <person name="Schachtman D."/>
        </authorList>
    </citation>
    <scope>NUCLEOTIDE SEQUENCE [LARGE SCALE GENOMIC DNA]</scope>
    <source>
        <strain evidence="6 7">4138</strain>
    </source>
</reference>
<protein>
    <submittedName>
        <fullName evidence="6">AcrR family transcriptional regulator</fullName>
    </submittedName>
</protein>
<dbReference type="Pfam" id="PF00440">
    <property type="entry name" value="TetR_N"/>
    <property type="match status" value="1"/>
</dbReference>
<feature type="domain" description="HTH tetR-type" evidence="5">
    <location>
        <begin position="7"/>
        <end position="67"/>
    </location>
</feature>
<dbReference type="InterPro" id="IPR001647">
    <property type="entry name" value="HTH_TetR"/>
</dbReference>
<dbReference type="Gene3D" id="1.10.357.10">
    <property type="entry name" value="Tetracycline Repressor, domain 2"/>
    <property type="match status" value="1"/>
</dbReference>
<dbReference type="Pfam" id="PF02909">
    <property type="entry name" value="TetR_C_1"/>
    <property type="match status" value="1"/>
</dbReference>
<dbReference type="RefSeq" id="WP_310274409.1">
    <property type="nucleotide sequence ID" value="NZ_JAVDWR010000001.1"/>
</dbReference>
<feature type="DNA-binding region" description="H-T-H motif" evidence="4">
    <location>
        <begin position="30"/>
        <end position="49"/>
    </location>
</feature>
<keyword evidence="3" id="KW-0804">Transcription</keyword>
<organism evidence="6 7">
    <name type="scientific">Rheinheimera soli</name>
    <dbReference type="NCBI Taxonomy" id="443616"/>
    <lineage>
        <taxon>Bacteria</taxon>
        <taxon>Pseudomonadati</taxon>
        <taxon>Pseudomonadota</taxon>
        <taxon>Gammaproteobacteria</taxon>
        <taxon>Chromatiales</taxon>
        <taxon>Chromatiaceae</taxon>
        <taxon>Rheinheimera</taxon>
    </lineage>
</organism>
<evidence type="ECO:0000256" key="2">
    <source>
        <dbReference type="ARBA" id="ARBA00023125"/>
    </source>
</evidence>
<evidence type="ECO:0000256" key="3">
    <source>
        <dbReference type="ARBA" id="ARBA00023163"/>
    </source>
</evidence>
<keyword evidence="2 4" id="KW-0238">DNA-binding</keyword>
<evidence type="ECO:0000313" key="6">
    <source>
        <dbReference type="EMBL" id="MDR7119678.1"/>
    </source>
</evidence>
<comment type="caution">
    <text evidence="6">The sequence shown here is derived from an EMBL/GenBank/DDBJ whole genome shotgun (WGS) entry which is preliminary data.</text>
</comment>
<keyword evidence="7" id="KW-1185">Reference proteome</keyword>
<proteinExistence type="predicted"/>
<accession>A0ABU1VWB9</accession>
<dbReference type="SUPFAM" id="SSF48498">
    <property type="entry name" value="Tetracyclin repressor-like, C-terminal domain"/>
    <property type="match status" value="1"/>
</dbReference>
<dbReference type="InterPro" id="IPR004111">
    <property type="entry name" value="Repressor_TetR_C"/>
</dbReference>
<dbReference type="SUPFAM" id="SSF46689">
    <property type="entry name" value="Homeodomain-like"/>
    <property type="match status" value="1"/>
</dbReference>
<evidence type="ECO:0000256" key="4">
    <source>
        <dbReference type="PROSITE-ProRule" id="PRU00335"/>
    </source>
</evidence>
<dbReference type="Gene3D" id="1.10.10.60">
    <property type="entry name" value="Homeodomain-like"/>
    <property type="match status" value="1"/>
</dbReference>
<gene>
    <name evidence="6" type="ORF">J2W69_000593</name>
</gene>
<dbReference type="InterPro" id="IPR036271">
    <property type="entry name" value="Tet_transcr_reg_TetR-rel_C_sf"/>
</dbReference>